<name>A0ABP0NN47_9DINO</name>
<dbReference type="InterPro" id="IPR029063">
    <property type="entry name" value="SAM-dependent_MTases_sf"/>
</dbReference>
<dbReference type="PANTHER" id="PTHR13539:SF3">
    <property type="entry name" value="CALMODULIN-LYSINE N-METHYLTRANSFERASE"/>
    <property type="match status" value="1"/>
</dbReference>
<dbReference type="InterPro" id="IPR025800">
    <property type="entry name" value="CaM-Lys-N-MeTrfase"/>
</dbReference>
<dbReference type="SUPFAM" id="SSF53335">
    <property type="entry name" value="S-adenosyl-L-methionine-dependent methyltransferases"/>
    <property type="match status" value="1"/>
</dbReference>
<reference evidence="1 2" key="1">
    <citation type="submission" date="2024-02" db="EMBL/GenBank/DDBJ databases">
        <authorList>
            <person name="Chen Y."/>
            <person name="Shah S."/>
            <person name="Dougan E. K."/>
            <person name="Thang M."/>
            <person name="Chan C."/>
        </authorList>
    </citation>
    <scope>NUCLEOTIDE SEQUENCE [LARGE SCALE GENOMIC DNA]</scope>
</reference>
<accession>A0ABP0NN47</accession>
<evidence type="ECO:0000313" key="1">
    <source>
        <dbReference type="EMBL" id="CAK9064911.1"/>
    </source>
</evidence>
<gene>
    <name evidence="1" type="ORF">CCMP2556_LOCUS31912</name>
</gene>
<dbReference type="InterPro" id="IPR019410">
    <property type="entry name" value="Methyltransf_16"/>
</dbReference>
<protein>
    <submittedName>
        <fullName evidence="1">Uncharacterized protein</fullName>
    </submittedName>
</protein>
<keyword evidence="2" id="KW-1185">Reference proteome</keyword>
<dbReference type="EMBL" id="CAXAMN010021962">
    <property type="protein sequence ID" value="CAK9064911.1"/>
    <property type="molecule type" value="Genomic_DNA"/>
</dbReference>
<comment type="caution">
    <text evidence="1">The sequence shown here is derived from an EMBL/GenBank/DDBJ whole genome shotgun (WGS) entry which is preliminary data.</text>
</comment>
<sequence length="226" mass="24430">MAFYEEVLLPYGETNLTMRVRELPMADGVHGSTGNQHWPSGTVLARLLLEQPHLVQGRCVVDLGAGCGLAGLAAAAIGAKQVVLTDGDDETLQNLEHNVANSGSDQVRVRLLRWQDAATWDHSEQGDLVISSDTVFGHFGGALASCALQVLKPKGLMILVAPEDRRAGVPEFLSCMREAGYSEMARRVEEAGEAFWIYELCKSGPLDPRQPQNPAAEHAQAGTQRN</sequence>
<dbReference type="Gene3D" id="3.40.50.150">
    <property type="entry name" value="Vaccinia Virus protein VP39"/>
    <property type="match status" value="1"/>
</dbReference>
<evidence type="ECO:0000313" key="2">
    <source>
        <dbReference type="Proteomes" id="UP001642484"/>
    </source>
</evidence>
<proteinExistence type="predicted"/>
<dbReference type="Pfam" id="PF10294">
    <property type="entry name" value="Methyltransf_16"/>
    <property type="match status" value="1"/>
</dbReference>
<dbReference type="Proteomes" id="UP001642484">
    <property type="component" value="Unassembled WGS sequence"/>
</dbReference>
<organism evidence="1 2">
    <name type="scientific">Durusdinium trenchii</name>
    <dbReference type="NCBI Taxonomy" id="1381693"/>
    <lineage>
        <taxon>Eukaryota</taxon>
        <taxon>Sar</taxon>
        <taxon>Alveolata</taxon>
        <taxon>Dinophyceae</taxon>
        <taxon>Suessiales</taxon>
        <taxon>Symbiodiniaceae</taxon>
        <taxon>Durusdinium</taxon>
    </lineage>
</organism>
<dbReference type="PANTHER" id="PTHR13539">
    <property type="entry name" value="CALMODULIN-LYSINE N-METHYLTRANSFERASE"/>
    <property type="match status" value="1"/>
</dbReference>